<protein>
    <submittedName>
        <fullName evidence="1">Uncharacterized protein</fullName>
    </submittedName>
</protein>
<reference evidence="1 2" key="1">
    <citation type="submission" date="2022-05" db="EMBL/GenBank/DDBJ databases">
        <authorList>
            <consortium name="Genoscope - CEA"/>
            <person name="William W."/>
        </authorList>
    </citation>
    <scope>NUCLEOTIDE SEQUENCE [LARGE SCALE GENOMIC DNA]</scope>
</reference>
<comment type="caution">
    <text evidence="1">The sequence shown here is derived from an EMBL/GenBank/DDBJ whole genome shotgun (WGS) entry which is preliminary data.</text>
</comment>
<gene>
    <name evidence="1" type="ORF">PEVE_00040336</name>
</gene>
<evidence type="ECO:0000313" key="1">
    <source>
        <dbReference type="EMBL" id="CAH3041628.1"/>
    </source>
</evidence>
<keyword evidence="2" id="KW-1185">Reference proteome</keyword>
<dbReference type="Proteomes" id="UP001159427">
    <property type="component" value="Unassembled WGS sequence"/>
</dbReference>
<name>A0ABN8N5Q8_9CNID</name>
<accession>A0ABN8N5Q8</accession>
<feature type="non-terminal residue" evidence="1">
    <location>
        <position position="155"/>
    </location>
</feature>
<evidence type="ECO:0000313" key="2">
    <source>
        <dbReference type="Proteomes" id="UP001159427"/>
    </source>
</evidence>
<organism evidence="1 2">
    <name type="scientific">Porites evermanni</name>
    <dbReference type="NCBI Taxonomy" id="104178"/>
    <lineage>
        <taxon>Eukaryota</taxon>
        <taxon>Metazoa</taxon>
        <taxon>Cnidaria</taxon>
        <taxon>Anthozoa</taxon>
        <taxon>Hexacorallia</taxon>
        <taxon>Scleractinia</taxon>
        <taxon>Fungiina</taxon>
        <taxon>Poritidae</taxon>
        <taxon>Porites</taxon>
    </lineage>
</organism>
<sequence>MSALDDLQYPVPSDFKDSFHPLCSAARRTNFADGHMETTNSLTWMGALNGKERFGSGTESRLYKHARVMASWVGDEGEISLGISRPGRVNYFLEHSLLIRMDIVLFVCSGLKSIPTIRYLRTHCLFTMLRYLNFPVLQHSSLFKEFSPDLSLLTG</sequence>
<proteinExistence type="predicted"/>
<dbReference type="EMBL" id="CALNXI010000732">
    <property type="protein sequence ID" value="CAH3041628.1"/>
    <property type="molecule type" value="Genomic_DNA"/>
</dbReference>